<dbReference type="KEGG" id="cpre:Csp1_03330"/>
<keyword evidence="2" id="KW-0812">Transmembrane</keyword>
<feature type="region of interest" description="Disordered" evidence="1">
    <location>
        <begin position="1"/>
        <end position="23"/>
    </location>
</feature>
<keyword evidence="2" id="KW-1133">Transmembrane helix</keyword>
<evidence type="ECO:0000313" key="4">
    <source>
        <dbReference type="Proteomes" id="UP000247696"/>
    </source>
</evidence>
<keyword evidence="4" id="KW-1185">Reference proteome</keyword>
<evidence type="ECO:0000256" key="1">
    <source>
        <dbReference type="SAM" id="MobiDB-lite"/>
    </source>
</evidence>
<dbReference type="RefSeq" id="WP_066588377.1">
    <property type="nucleotide sequence ID" value="NZ_CABKVS010000002.1"/>
</dbReference>
<dbReference type="AlphaFoldDB" id="A0A2Z3YN73"/>
<organism evidence="3 4">
    <name type="scientific">Corynebacterium provencense</name>
    <dbReference type="NCBI Taxonomy" id="1737425"/>
    <lineage>
        <taxon>Bacteria</taxon>
        <taxon>Bacillati</taxon>
        <taxon>Actinomycetota</taxon>
        <taxon>Actinomycetes</taxon>
        <taxon>Mycobacteriales</taxon>
        <taxon>Corynebacteriaceae</taxon>
        <taxon>Corynebacterium</taxon>
    </lineage>
</organism>
<feature type="transmembrane region" description="Helical" evidence="2">
    <location>
        <begin position="48"/>
        <end position="68"/>
    </location>
</feature>
<keyword evidence="2" id="KW-0472">Membrane</keyword>
<evidence type="ECO:0000313" key="3">
    <source>
        <dbReference type="EMBL" id="AWT25159.1"/>
    </source>
</evidence>
<protein>
    <submittedName>
        <fullName evidence="3">Uncharacterized protein</fullName>
    </submittedName>
</protein>
<reference evidence="4" key="1">
    <citation type="submission" date="2017-11" db="EMBL/GenBank/DDBJ databases">
        <title>Otitis media/interna in a cat caused by the recently described species Corynebacterium provencense.</title>
        <authorList>
            <person name="Kittl S."/>
            <person name="Brodard I."/>
            <person name="Rychener L."/>
            <person name="Jores J."/>
            <person name="Roosje P."/>
            <person name="Gobeli Brawand S."/>
        </authorList>
    </citation>
    <scope>NUCLEOTIDE SEQUENCE [LARGE SCALE GENOMIC DNA]</scope>
    <source>
        <strain evidence="4">17KM38</strain>
    </source>
</reference>
<sequence length="69" mass="7659">MNETNSSARSTARSGDTDDPTAYEEALRRQEELQAEQQEIPYSSNADVVTMILGALMLIGLIICMTIYM</sequence>
<evidence type="ECO:0000256" key="2">
    <source>
        <dbReference type="SAM" id="Phobius"/>
    </source>
</evidence>
<accession>A0A2Z3YN73</accession>
<proteinExistence type="predicted"/>
<dbReference type="Proteomes" id="UP000247696">
    <property type="component" value="Chromosome"/>
</dbReference>
<feature type="compositionally biased region" description="Polar residues" evidence="1">
    <location>
        <begin position="1"/>
        <end position="14"/>
    </location>
</feature>
<dbReference type="EMBL" id="CP024988">
    <property type="protein sequence ID" value="AWT25159.1"/>
    <property type="molecule type" value="Genomic_DNA"/>
</dbReference>
<name>A0A2Z3YN73_9CORY</name>
<gene>
    <name evidence="3" type="ORF">Csp1_03330</name>
</gene>